<dbReference type="OrthoDB" id="9128325at2"/>
<accession>A0A4Y3HUE0</accession>
<protein>
    <recommendedName>
        <fullName evidence="3">Transposase</fullName>
    </recommendedName>
</protein>
<dbReference type="AlphaFoldDB" id="A0A4Y3HUE0"/>
<sequence length="481" mass="54339">MSDNLSPELLALNFCKNPLCADFGSLNTANYSLSTGSQNPQIACIHCHSISPIIWPTELSNEVTEQLEHNNRGLTACTGEDCMNVGLNVQLHPNRYYAFGFSGDKQRYRCKSCQKTVVDRFSVENPNLKTHVTILALLLTGFSLKEIAAKLKIQAKTLNDHIKTMAIICRQKSSVFDHHWQNKGQLFLLGSDWSFLQPKSHNGVLWVCTGDLDSHYIAQQSLNLSEQKITTNHRFIGRDFVASINTAATAPKTKALKDITESLSVAHQERTHRNNPLHNQTQINYPAKSSLVSPIYCTSAHYLQLNQALENKEQVVLSMSFEPMLADAAMLSFNALRQKQSFDLLYQIEDENWLEGKTGSKPQLFKFDGSVEPWSLSEQWHLRGKADQRAICQLVESNLTQKQAHQLPKLSPITQYMARFHAMFKSSVNEPRRKRRPEGLLPLLDIYRAWNNLCHQENPGETPAVNAGISEKPLSLDQLLQ</sequence>
<evidence type="ECO:0000313" key="2">
    <source>
        <dbReference type="Proteomes" id="UP000318717"/>
    </source>
</evidence>
<gene>
    <name evidence="1" type="ORF">VIN01S_15000</name>
</gene>
<reference evidence="1 2" key="1">
    <citation type="submission" date="2019-06" db="EMBL/GenBank/DDBJ databases">
        <title>Whole genome shotgun sequence of Vibrio inusitatus NBRC 102082.</title>
        <authorList>
            <person name="Hosoyama A."/>
            <person name="Uohara A."/>
            <person name="Ohji S."/>
            <person name="Ichikawa N."/>
        </authorList>
    </citation>
    <scope>NUCLEOTIDE SEQUENCE [LARGE SCALE GENOMIC DNA]</scope>
    <source>
        <strain evidence="1 2">NBRC 102082</strain>
    </source>
</reference>
<evidence type="ECO:0000313" key="1">
    <source>
        <dbReference type="EMBL" id="GEA50696.1"/>
    </source>
</evidence>
<keyword evidence="2" id="KW-1185">Reference proteome</keyword>
<name>A0A4Y3HUE0_9VIBR</name>
<proteinExistence type="predicted"/>
<dbReference type="Proteomes" id="UP000318717">
    <property type="component" value="Unassembled WGS sequence"/>
</dbReference>
<dbReference type="EMBL" id="BJLF01000006">
    <property type="protein sequence ID" value="GEA50696.1"/>
    <property type="molecule type" value="Genomic_DNA"/>
</dbReference>
<comment type="caution">
    <text evidence="1">The sequence shown here is derived from an EMBL/GenBank/DDBJ whole genome shotgun (WGS) entry which is preliminary data.</text>
</comment>
<evidence type="ECO:0008006" key="3">
    <source>
        <dbReference type="Google" id="ProtNLM"/>
    </source>
</evidence>
<organism evidence="1 2">
    <name type="scientific">Vibrio inusitatus NBRC 102082</name>
    <dbReference type="NCBI Taxonomy" id="1219070"/>
    <lineage>
        <taxon>Bacteria</taxon>
        <taxon>Pseudomonadati</taxon>
        <taxon>Pseudomonadota</taxon>
        <taxon>Gammaproteobacteria</taxon>
        <taxon>Vibrionales</taxon>
        <taxon>Vibrionaceae</taxon>
        <taxon>Vibrio</taxon>
    </lineage>
</organism>